<evidence type="ECO:0000313" key="7">
    <source>
        <dbReference type="Proteomes" id="UP000565724"/>
    </source>
</evidence>
<comment type="pathway">
    <text evidence="1">Cell wall biogenesis; cell wall polysaccharide biosynthesis.</text>
</comment>
<dbReference type="RefSeq" id="WP_175346694.1">
    <property type="nucleotide sequence ID" value="NZ_JABMCI010000055.1"/>
</dbReference>
<comment type="caution">
    <text evidence="6">The sequence shown here is derived from an EMBL/GenBank/DDBJ whole genome shotgun (WGS) entry which is preliminary data.</text>
</comment>
<dbReference type="GO" id="GO:0016757">
    <property type="term" value="F:glycosyltransferase activity"/>
    <property type="evidence" value="ECO:0007669"/>
    <property type="project" value="UniProtKB-KW"/>
</dbReference>
<name>A0A7Y5ZZ42_9CELL</name>
<evidence type="ECO:0000256" key="1">
    <source>
        <dbReference type="ARBA" id="ARBA00004776"/>
    </source>
</evidence>
<evidence type="ECO:0000313" key="6">
    <source>
        <dbReference type="EMBL" id="NUU16813.1"/>
    </source>
</evidence>
<dbReference type="CDD" id="cd04186">
    <property type="entry name" value="GT_2_like_c"/>
    <property type="match status" value="1"/>
</dbReference>
<sequence length="340" mass="36758">MAERPVVDVVMLAFGDEPYLADAIDAVLASVGVDVRFVLVDNGCTRDDVDELSADRGVSLLRPARNLGFTGGVNLGAREGAGEYLALVNSDAIVAPDALATLVAVAADPTVGIASADVRLADDPSTMNTAGNPLHVLGLSWAGGLGDPASQHRAARDVASATGATLVLRRAVWDALGGFPEDFFAYQEDLDLSWRAWQRGWRVRYVPGAVVVHHYAFSRNPRKMYLLERNRLLFVLTSYGTRTLLLLAPALVGFELAMALVAGLQGWGRQKVAGWVWVLRHLGWVRSRRSAVQAARTVPDRDLVGLWVARFSPVALALPAGAEVLQVILAGYWRLVRRFV</sequence>
<evidence type="ECO:0000256" key="5">
    <source>
        <dbReference type="SAM" id="Phobius"/>
    </source>
</evidence>
<dbReference type="InterPro" id="IPR029044">
    <property type="entry name" value="Nucleotide-diphossugar_trans"/>
</dbReference>
<feature type="transmembrane region" description="Helical" evidence="5">
    <location>
        <begin position="311"/>
        <end position="333"/>
    </location>
</feature>
<reference evidence="6 7" key="1">
    <citation type="submission" date="2020-05" db="EMBL/GenBank/DDBJ databases">
        <title>Genome Sequencing of Type Strains.</title>
        <authorList>
            <person name="Lemaire J.F."/>
            <person name="Inderbitzin P."/>
            <person name="Gregorio O.A."/>
            <person name="Collins S.B."/>
            <person name="Wespe N."/>
            <person name="Knight-Connoni V."/>
        </authorList>
    </citation>
    <scope>NUCLEOTIDE SEQUENCE [LARGE SCALE GENOMIC DNA]</scope>
    <source>
        <strain evidence="6 7">ATCC 25174</strain>
    </source>
</reference>
<keyword evidence="5" id="KW-1133">Transmembrane helix</keyword>
<keyword evidence="5" id="KW-0812">Transmembrane</keyword>
<dbReference type="AlphaFoldDB" id="A0A7Y5ZZ42"/>
<organism evidence="6 7">
    <name type="scientific">Cellulomonas humilata</name>
    <dbReference type="NCBI Taxonomy" id="144055"/>
    <lineage>
        <taxon>Bacteria</taxon>
        <taxon>Bacillati</taxon>
        <taxon>Actinomycetota</taxon>
        <taxon>Actinomycetes</taxon>
        <taxon>Micrococcales</taxon>
        <taxon>Cellulomonadaceae</taxon>
        <taxon>Cellulomonas</taxon>
    </lineage>
</organism>
<dbReference type="SUPFAM" id="SSF53448">
    <property type="entry name" value="Nucleotide-diphospho-sugar transferases"/>
    <property type="match status" value="1"/>
</dbReference>
<dbReference type="PANTHER" id="PTHR43179:SF12">
    <property type="entry name" value="GALACTOFURANOSYLTRANSFERASE GLFT2"/>
    <property type="match status" value="1"/>
</dbReference>
<keyword evidence="7" id="KW-1185">Reference proteome</keyword>
<proteinExistence type="inferred from homology"/>
<feature type="transmembrane region" description="Helical" evidence="5">
    <location>
        <begin position="232"/>
        <end position="254"/>
    </location>
</feature>
<dbReference type="Proteomes" id="UP000565724">
    <property type="component" value="Unassembled WGS sequence"/>
</dbReference>
<evidence type="ECO:0000256" key="4">
    <source>
        <dbReference type="ARBA" id="ARBA00022679"/>
    </source>
</evidence>
<dbReference type="PANTHER" id="PTHR43179">
    <property type="entry name" value="RHAMNOSYLTRANSFERASE WBBL"/>
    <property type="match status" value="1"/>
</dbReference>
<gene>
    <name evidence="6" type="ORF">HP550_06060</name>
</gene>
<keyword evidence="3" id="KW-0328">Glycosyltransferase</keyword>
<keyword evidence="4 6" id="KW-0808">Transferase</keyword>
<comment type="similarity">
    <text evidence="2">Belongs to the glycosyltransferase 2 family.</text>
</comment>
<evidence type="ECO:0000256" key="2">
    <source>
        <dbReference type="ARBA" id="ARBA00006739"/>
    </source>
</evidence>
<protein>
    <submittedName>
        <fullName evidence="6">Glycosyltransferase family 2 protein</fullName>
    </submittedName>
</protein>
<dbReference type="Pfam" id="PF13641">
    <property type="entry name" value="Glyco_tranf_2_3"/>
    <property type="match status" value="1"/>
</dbReference>
<accession>A0A7Y5ZZ42</accession>
<dbReference type="Gene3D" id="3.90.550.10">
    <property type="entry name" value="Spore Coat Polysaccharide Biosynthesis Protein SpsA, Chain A"/>
    <property type="match status" value="1"/>
</dbReference>
<dbReference type="EMBL" id="JABMCI010000055">
    <property type="protein sequence ID" value="NUU16813.1"/>
    <property type="molecule type" value="Genomic_DNA"/>
</dbReference>
<evidence type="ECO:0000256" key="3">
    <source>
        <dbReference type="ARBA" id="ARBA00022676"/>
    </source>
</evidence>
<keyword evidence="5" id="KW-0472">Membrane</keyword>